<comment type="similarity">
    <text evidence="3">Belongs to the EFG1 family.</text>
</comment>
<feature type="compositionally biased region" description="Basic and acidic residues" evidence="9">
    <location>
        <begin position="8"/>
        <end position="20"/>
    </location>
</feature>
<evidence type="ECO:0000256" key="3">
    <source>
        <dbReference type="ARBA" id="ARBA00006916"/>
    </source>
</evidence>
<dbReference type="Pfam" id="PF10153">
    <property type="entry name" value="Efg1"/>
    <property type="match status" value="1"/>
</dbReference>
<proteinExistence type="inferred from homology"/>
<evidence type="ECO:0000256" key="2">
    <source>
        <dbReference type="ARBA" id="ARBA00004604"/>
    </source>
</evidence>
<keyword evidence="7" id="KW-0175">Coiled coil</keyword>
<reference evidence="10 11" key="1">
    <citation type="journal article" date="2019" name="Mol. Biol. Evol.">
        <title>Blast fungal genomes show frequent chromosomal changes, gene gains and losses, and effector gene turnover.</title>
        <authorList>
            <person name="Gomez Luciano L.B."/>
            <person name="Jason Tsai I."/>
            <person name="Chuma I."/>
            <person name="Tosa Y."/>
            <person name="Chen Y.H."/>
            <person name="Li J.Y."/>
            <person name="Li M.Y."/>
            <person name="Jade Lu M.Y."/>
            <person name="Nakayashiki H."/>
            <person name="Li W.H."/>
        </authorList>
    </citation>
    <scope>NUCLEOTIDE SEQUENCE [LARGE SCALE GENOMIC DNA]</scope>
    <source>
        <strain evidence="10">MZ5-1-6</strain>
    </source>
</reference>
<evidence type="ECO:0000313" key="10">
    <source>
        <dbReference type="EMBL" id="QBZ55627.1"/>
    </source>
</evidence>
<dbReference type="EMBL" id="CP034205">
    <property type="protein sequence ID" value="QBZ55627.1"/>
    <property type="molecule type" value="Genomic_DNA"/>
</dbReference>
<dbReference type="PANTHER" id="PTHR33911">
    <property type="entry name" value="RRNA-PROCESSING PROTEIN EFG1"/>
    <property type="match status" value="1"/>
</dbReference>
<dbReference type="GO" id="GO:0005730">
    <property type="term" value="C:nucleolus"/>
    <property type="evidence" value="ECO:0007669"/>
    <property type="project" value="UniProtKB-SubCell"/>
</dbReference>
<sequence>MGIKRPHASVDDIHPDRASRIEGGPAQKKYKQARKNQVDADGSLAAVKKRARNIERTLSRPGASEMPPTVRAELEREMSALKYRIESQQEKKHRSHMIGKYHMVRFFERKKAQKLVKYVRKKLDQAEDPEQIIQLKKDLHTAEVDVNYAIYFPFLERYVSLYPNTEKSDDQSDAKLALLRSERHPIWTEIEQAMESGPNALPQLQNRKSAKAATKSTKSEAASKSHPEKVSGEKFDKKGKTSDARHSKQTPKAQSDEKDEDGDESDTGFFN</sequence>
<name>A0A4P7N009_PYROR</name>
<dbReference type="GO" id="GO:0000462">
    <property type="term" value="P:maturation of SSU-rRNA from tricistronic rRNA transcript (SSU-rRNA, 5.8S rRNA, LSU-rRNA)"/>
    <property type="evidence" value="ECO:0007669"/>
    <property type="project" value="TreeGrafter"/>
</dbReference>
<feature type="region of interest" description="Disordered" evidence="9">
    <location>
        <begin position="196"/>
        <end position="271"/>
    </location>
</feature>
<dbReference type="InterPro" id="IPR019310">
    <property type="entry name" value="Efg1"/>
</dbReference>
<evidence type="ECO:0000256" key="5">
    <source>
        <dbReference type="ARBA" id="ARBA00019827"/>
    </source>
</evidence>
<gene>
    <name evidence="10" type="ORF">PoMZ_00529</name>
</gene>
<evidence type="ECO:0000256" key="6">
    <source>
        <dbReference type="ARBA" id="ARBA00022552"/>
    </source>
</evidence>
<feature type="region of interest" description="Disordered" evidence="9">
    <location>
        <begin position="1"/>
        <end position="44"/>
    </location>
</feature>
<evidence type="ECO:0000256" key="8">
    <source>
        <dbReference type="ARBA" id="ARBA00023242"/>
    </source>
</evidence>
<dbReference type="AlphaFoldDB" id="A0A4P7N009"/>
<dbReference type="Proteomes" id="UP000294847">
    <property type="component" value="Chromosome 2"/>
</dbReference>
<dbReference type="InterPro" id="IPR050786">
    <property type="entry name" value="EFG1_rRNA-proc"/>
</dbReference>
<accession>A0A4P7N009</accession>
<feature type="compositionally biased region" description="Basic and acidic residues" evidence="9">
    <location>
        <begin position="217"/>
        <end position="246"/>
    </location>
</feature>
<evidence type="ECO:0000256" key="4">
    <source>
        <dbReference type="ARBA" id="ARBA00018689"/>
    </source>
</evidence>
<dbReference type="GO" id="GO:0030688">
    <property type="term" value="C:preribosome, small subunit precursor"/>
    <property type="evidence" value="ECO:0007669"/>
    <property type="project" value="TreeGrafter"/>
</dbReference>
<keyword evidence="6" id="KW-0698">rRNA processing</keyword>
<comment type="function">
    <text evidence="1">Involved in rRNA processing.</text>
</comment>
<organism evidence="10 11">
    <name type="scientific">Pyricularia oryzae</name>
    <name type="common">Rice blast fungus</name>
    <name type="synonym">Magnaporthe oryzae</name>
    <dbReference type="NCBI Taxonomy" id="318829"/>
    <lineage>
        <taxon>Eukaryota</taxon>
        <taxon>Fungi</taxon>
        <taxon>Dikarya</taxon>
        <taxon>Ascomycota</taxon>
        <taxon>Pezizomycotina</taxon>
        <taxon>Sordariomycetes</taxon>
        <taxon>Sordariomycetidae</taxon>
        <taxon>Magnaporthales</taxon>
        <taxon>Pyriculariaceae</taxon>
        <taxon>Pyricularia</taxon>
    </lineage>
</organism>
<feature type="compositionally biased region" description="Acidic residues" evidence="9">
    <location>
        <begin position="257"/>
        <end position="271"/>
    </location>
</feature>
<evidence type="ECO:0000256" key="7">
    <source>
        <dbReference type="ARBA" id="ARBA00023054"/>
    </source>
</evidence>
<evidence type="ECO:0000313" key="11">
    <source>
        <dbReference type="Proteomes" id="UP000294847"/>
    </source>
</evidence>
<evidence type="ECO:0000256" key="1">
    <source>
        <dbReference type="ARBA" id="ARBA00002773"/>
    </source>
</evidence>
<keyword evidence="8" id="KW-0539">Nucleus</keyword>
<evidence type="ECO:0000256" key="9">
    <source>
        <dbReference type="SAM" id="MobiDB-lite"/>
    </source>
</evidence>
<protein>
    <recommendedName>
        <fullName evidence="4">rRNA-processing protein EFG1</fullName>
    </recommendedName>
    <alternativeName>
        <fullName evidence="5">rRNA-processing protein efg1</fullName>
    </alternativeName>
</protein>
<comment type="subcellular location">
    <subcellularLocation>
        <location evidence="2">Nucleus</location>
        <location evidence="2">Nucleolus</location>
    </subcellularLocation>
</comment>
<dbReference type="PANTHER" id="PTHR33911:SF1">
    <property type="entry name" value="RRNA-PROCESSING PROTEIN EFG1"/>
    <property type="match status" value="1"/>
</dbReference>